<reference evidence="1 2" key="1">
    <citation type="submission" date="2012-03" db="EMBL/GenBank/DDBJ databases">
        <title>The Genome Sequence of Bartonella washoensis 085-0475.</title>
        <authorList>
            <consortium name="The Broad Institute Genome Sequencing Platform"/>
            <consortium name="The Broad Institute Genome Sequencing Center for Infectious Disease"/>
            <person name="Feldgarden M."/>
            <person name="Kirby J."/>
            <person name="Kosoy M."/>
            <person name="Birtles R."/>
            <person name="Probert W.S."/>
            <person name="Chiaraviglio L."/>
            <person name="Young S.K."/>
            <person name="Zeng Q."/>
            <person name="Gargeya S."/>
            <person name="Fitzgerald M."/>
            <person name="Haas B."/>
            <person name="Abouelleil A."/>
            <person name="Alvarado L."/>
            <person name="Arachchi H.M."/>
            <person name="Berlin A."/>
            <person name="Chapman S.B."/>
            <person name="Gearin G."/>
            <person name="Goldberg J."/>
            <person name="Griggs A."/>
            <person name="Gujja S."/>
            <person name="Hansen M."/>
            <person name="Heiman D."/>
            <person name="Howarth C."/>
            <person name="Larimer J."/>
            <person name="Lui A."/>
            <person name="MacDonald P.J.P."/>
            <person name="McCowen C."/>
            <person name="Montmayeur A."/>
            <person name="Murphy C."/>
            <person name="Neiman D."/>
            <person name="Pearson M."/>
            <person name="Priest M."/>
            <person name="Roberts A."/>
            <person name="Saif S."/>
            <person name="Shea T."/>
            <person name="Sisk P."/>
            <person name="Stolte C."/>
            <person name="Sykes S."/>
            <person name="Wortman J."/>
            <person name="Nusbaum C."/>
            <person name="Birren B."/>
        </authorList>
    </citation>
    <scope>NUCLEOTIDE SEQUENCE [LARGE SCALE GENOMIC DNA]</scope>
    <source>
        <strain evidence="1 2">085-0475</strain>
    </source>
</reference>
<name>J0ZCC7_9HYPH</name>
<dbReference type="AlphaFoldDB" id="J0ZCC7"/>
<proteinExistence type="predicted"/>
<comment type="caution">
    <text evidence="1">The sequence shown here is derived from an EMBL/GenBank/DDBJ whole genome shotgun (WGS) entry which is preliminary data.</text>
</comment>
<protein>
    <submittedName>
        <fullName evidence="1">Uncharacterized protein</fullName>
    </submittedName>
</protein>
<organism evidence="1 2">
    <name type="scientific">Cardidatus Bartonella washoeensis 085-0475</name>
    <dbReference type="NCBI Taxonomy" id="1094564"/>
    <lineage>
        <taxon>Bacteria</taxon>
        <taxon>Pseudomonadati</taxon>
        <taxon>Pseudomonadota</taxon>
        <taxon>Alphaproteobacteria</taxon>
        <taxon>Hyphomicrobiales</taxon>
        <taxon>Bartonellaceae</taxon>
        <taxon>Bartonella</taxon>
    </lineage>
</organism>
<accession>J0ZCC7</accession>
<dbReference type="Proteomes" id="UP000002646">
    <property type="component" value="Unassembled WGS sequence"/>
</dbReference>
<dbReference type="HOGENOM" id="CLU_2582599_0_0_5"/>
<evidence type="ECO:0000313" key="1">
    <source>
        <dbReference type="EMBL" id="EJF85563.1"/>
    </source>
</evidence>
<dbReference type="PATRIC" id="fig|1094564.3.peg.664"/>
<sequence>MKHLLTPTKLFKISDKVHFTLRLLKFGLFKTHVFLQSARLPHGVLIYQHKFTKANVQEIAFGSILSFRFILFIKEFIKCI</sequence>
<gene>
    <name evidence="1" type="ORF">MCW_00550</name>
</gene>
<evidence type="ECO:0000313" key="2">
    <source>
        <dbReference type="Proteomes" id="UP000002646"/>
    </source>
</evidence>
<dbReference type="EMBL" id="AILX01000007">
    <property type="protein sequence ID" value="EJF85563.1"/>
    <property type="molecule type" value="Genomic_DNA"/>
</dbReference>